<name>A0ABZ2B6P2_9HYPH</name>
<dbReference type="InterPro" id="IPR010998">
    <property type="entry name" value="Integrase_recombinase_N"/>
</dbReference>
<evidence type="ECO:0000313" key="7">
    <source>
        <dbReference type="EMBL" id="WVT03167.1"/>
    </source>
</evidence>
<keyword evidence="8" id="KW-1185">Reference proteome</keyword>
<dbReference type="PANTHER" id="PTHR30629">
    <property type="entry name" value="PROPHAGE INTEGRASE"/>
    <property type="match status" value="1"/>
</dbReference>
<dbReference type="InterPro" id="IPR053876">
    <property type="entry name" value="Phage_int_M"/>
</dbReference>
<evidence type="ECO:0000313" key="8">
    <source>
        <dbReference type="Proteomes" id="UP001432360"/>
    </source>
</evidence>
<dbReference type="SUPFAM" id="SSF56349">
    <property type="entry name" value="DNA breaking-rejoining enzymes"/>
    <property type="match status" value="1"/>
</dbReference>
<evidence type="ECO:0000256" key="4">
    <source>
        <dbReference type="ARBA" id="ARBA00023172"/>
    </source>
</evidence>
<keyword evidence="2" id="KW-0229">DNA integration</keyword>
<keyword evidence="4" id="KW-0233">DNA recombination</keyword>
<gene>
    <name evidence="7" type="ORF">RB548_16995</name>
</gene>
<evidence type="ECO:0000256" key="3">
    <source>
        <dbReference type="ARBA" id="ARBA00023125"/>
    </source>
</evidence>
<organism evidence="7 8">
    <name type="scientific">Sinorhizobium chiapasense</name>
    <dbReference type="NCBI Taxonomy" id="501572"/>
    <lineage>
        <taxon>Bacteria</taxon>
        <taxon>Pseudomonadati</taxon>
        <taxon>Pseudomonadota</taxon>
        <taxon>Alphaproteobacteria</taxon>
        <taxon>Hyphomicrobiales</taxon>
        <taxon>Rhizobiaceae</taxon>
        <taxon>Sinorhizobium/Ensifer group</taxon>
        <taxon>Sinorhizobium</taxon>
    </lineage>
</organism>
<dbReference type="InterPro" id="IPR025166">
    <property type="entry name" value="Integrase_DNA_bind_dom"/>
</dbReference>
<feature type="region of interest" description="Disordered" evidence="5">
    <location>
        <begin position="1"/>
        <end position="30"/>
    </location>
</feature>
<dbReference type="Proteomes" id="UP001432360">
    <property type="component" value="Chromosome"/>
</dbReference>
<dbReference type="Pfam" id="PF13356">
    <property type="entry name" value="Arm-DNA-bind_3"/>
    <property type="match status" value="1"/>
</dbReference>
<evidence type="ECO:0000259" key="6">
    <source>
        <dbReference type="PROSITE" id="PS51898"/>
    </source>
</evidence>
<feature type="compositionally biased region" description="Polar residues" evidence="5">
    <location>
        <begin position="1"/>
        <end position="13"/>
    </location>
</feature>
<dbReference type="EMBL" id="CP133148">
    <property type="protein sequence ID" value="WVT03167.1"/>
    <property type="molecule type" value="Genomic_DNA"/>
</dbReference>
<accession>A0ABZ2B6P2</accession>
<dbReference type="InterPro" id="IPR038488">
    <property type="entry name" value="Integrase_DNA-bd_sf"/>
</dbReference>
<dbReference type="PANTHER" id="PTHR30629:SF2">
    <property type="entry name" value="PROPHAGE INTEGRASE INTS-RELATED"/>
    <property type="match status" value="1"/>
</dbReference>
<dbReference type="PROSITE" id="PS51898">
    <property type="entry name" value="TYR_RECOMBINASE"/>
    <property type="match status" value="1"/>
</dbReference>
<dbReference type="Pfam" id="PF00589">
    <property type="entry name" value="Phage_integrase"/>
    <property type="match status" value="1"/>
</dbReference>
<dbReference type="InterPro" id="IPR011010">
    <property type="entry name" value="DNA_brk_join_enz"/>
</dbReference>
<comment type="similarity">
    <text evidence="1">Belongs to the 'phage' integrase family.</text>
</comment>
<proteinExistence type="inferred from homology"/>
<evidence type="ECO:0000256" key="1">
    <source>
        <dbReference type="ARBA" id="ARBA00008857"/>
    </source>
</evidence>
<feature type="domain" description="Tyr recombinase" evidence="6">
    <location>
        <begin position="209"/>
        <end position="405"/>
    </location>
</feature>
<keyword evidence="3" id="KW-0238">DNA-binding</keyword>
<dbReference type="Gene3D" id="1.10.150.130">
    <property type="match status" value="1"/>
</dbReference>
<dbReference type="Gene3D" id="1.10.443.10">
    <property type="entry name" value="Intergrase catalytic core"/>
    <property type="match status" value="1"/>
</dbReference>
<dbReference type="Pfam" id="PF22022">
    <property type="entry name" value="Phage_int_M"/>
    <property type="match status" value="1"/>
</dbReference>
<reference evidence="7" key="1">
    <citation type="submission" date="2023-08" db="EMBL/GenBank/DDBJ databases">
        <title>Complete genome sequence of Sinorhizobium chiapanecum ITTG S70 isolated from Acaciella angustissima nodules in Chiapas-Mexico.</title>
        <authorList>
            <person name="Rincon-Rosales R."/>
            <person name="Rogel M.A."/>
            <person name="Rincon-Medina C.I."/>
            <person name="Guerrero G."/>
            <person name="Manzano-Gomez L.A."/>
            <person name="Lopez-Lopez A."/>
            <person name="Rincon Molina F.A."/>
            <person name="Martinez-Romero E."/>
        </authorList>
    </citation>
    <scope>NUCLEOTIDE SEQUENCE</scope>
    <source>
        <strain evidence="7">ITTG S70</strain>
    </source>
</reference>
<protein>
    <submittedName>
        <fullName evidence="7">Site-specific integrase</fullName>
    </submittedName>
</protein>
<dbReference type="Gene3D" id="3.30.160.390">
    <property type="entry name" value="Integrase, DNA-binding domain"/>
    <property type="match status" value="1"/>
</dbReference>
<sequence length="423" mass="48232">MKLTNDSLKNLSTTKDREEHRDDDEPGLSFRVTKNGAKSWSLRYVTKSGEHRRKTIGRYPDIGLARARVLARQIKGDVAEKIDVVGREKEEKAEIERQKLNRLDMLADEYFAAAANGTHKVKGKPKRPGVLAEEKRHWENHVKPEFGERPITSITRQEIAEFIKRETKAAPSRGRHCYTLIRQLMSYALLKEIIPANIALKLPTVAPTERERVLEDDELRKLWTALRGSNDRRLTIEMRLAMCMALLTLQRGKEVTGMRWSEVNRDQKTWTIPAGRMKGKRTQCVPLSDLALQMLSEAETKIGGDVYVFQSSQSEEAMPIDRHSLTRAFNRLAKNLEIPDATPHDFRRTGGTNITSERVRKRVEPEKAANLTRFIVGQILAHKDGSVTAVHYDKNDYLAEKRVALDAWADLLQEIVSPLRIAA</sequence>
<dbReference type="InterPro" id="IPR050808">
    <property type="entry name" value="Phage_Integrase"/>
</dbReference>
<dbReference type="InterPro" id="IPR002104">
    <property type="entry name" value="Integrase_catalytic"/>
</dbReference>
<dbReference type="CDD" id="cd00801">
    <property type="entry name" value="INT_P4_C"/>
    <property type="match status" value="1"/>
</dbReference>
<dbReference type="RefSeq" id="WP_331372406.1">
    <property type="nucleotide sequence ID" value="NZ_CP133148.1"/>
</dbReference>
<evidence type="ECO:0000256" key="2">
    <source>
        <dbReference type="ARBA" id="ARBA00022908"/>
    </source>
</evidence>
<dbReference type="InterPro" id="IPR013762">
    <property type="entry name" value="Integrase-like_cat_sf"/>
</dbReference>
<evidence type="ECO:0000256" key="5">
    <source>
        <dbReference type="SAM" id="MobiDB-lite"/>
    </source>
</evidence>